<sequence>MAHVSLAFLPALNRLRCAEACIRPLDLKMLLRPRAPSVCKMAHRHTTIKVARSLAIEKPKGRELHDHIVLCTVQQTMRGLDRLLCASFRGLMLRLMHSTEGCHPPSSIVEASPRILACFATLSKKGKGNV</sequence>
<reference evidence="1" key="1">
    <citation type="journal article" date="2021" name="Nat. Commun.">
        <title>Genetic determinants of endophytism in the Arabidopsis root mycobiome.</title>
        <authorList>
            <person name="Mesny F."/>
            <person name="Miyauchi S."/>
            <person name="Thiergart T."/>
            <person name="Pickel B."/>
            <person name="Atanasova L."/>
            <person name="Karlsson M."/>
            <person name="Huettel B."/>
            <person name="Barry K.W."/>
            <person name="Haridas S."/>
            <person name="Chen C."/>
            <person name="Bauer D."/>
            <person name="Andreopoulos W."/>
            <person name="Pangilinan J."/>
            <person name="LaButti K."/>
            <person name="Riley R."/>
            <person name="Lipzen A."/>
            <person name="Clum A."/>
            <person name="Drula E."/>
            <person name="Henrissat B."/>
            <person name="Kohler A."/>
            <person name="Grigoriev I.V."/>
            <person name="Martin F.M."/>
            <person name="Hacquard S."/>
        </authorList>
    </citation>
    <scope>NUCLEOTIDE SEQUENCE</scope>
    <source>
        <strain evidence="1">MPI-CAGE-CH-0243</strain>
    </source>
</reference>
<dbReference type="EMBL" id="JAGMWT010000010">
    <property type="protein sequence ID" value="KAH7121129.1"/>
    <property type="molecule type" value="Genomic_DNA"/>
</dbReference>
<evidence type="ECO:0000313" key="1">
    <source>
        <dbReference type="EMBL" id="KAH7121129.1"/>
    </source>
</evidence>
<proteinExistence type="predicted"/>
<comment type="caution">
    <text evidence="1">The sequence shown here is derived from an EMBL/GenBank/DDBJ whole genome shotgun (WGS) entry which is preliminary data.</text>
</comment>
<gene>
    <name evidence="1" type="ORF">B0J11DRAFT_57697</name>
</gene>
<protein>
    <submittedName>
        <fullName evidence="1">Uncharacterized protein</fullName>
    </submittedName>
</protein>
<dbReference type="Proteomes" id="UP000700596">
    <property type="component" value="Unassembled WGS sequence"/>
</dbReference>
<organism evidence="1 2">
    <name type="scientific">Dendryphion nanum</name>
    <dbReference type="NCBI Taxonomy" id="256645"/>
    <lineage>
        <taxon>Eukaryota</taxon>
        <taxon>Fungi</taxon>
        <taxon>Dikarya</taxon>
        <taxon>Ascomycota</taxon>
        <taxon>Pezizomycotina</taxon>
        <taxon>Dothideomycetes</taxon>
        <taxon>Pleosporomycetidae</taxon>
        <taxon>Pleosporales</taxon>
        <taxon>Torulaceae</taxon>
        <taxon>Dendryphion</taxon>
    </lineage>
</organism>
<accession>A0A9P9IIW1</accession>
<name>A0A9P9IIW1_9PLEO</name>
<keyword evidence="2" id="KW-1185">Reference proteome</keyword>
<dbReference type="AlphaFoldDB" id="A0A9P9IIW1"/>
<evidence type="ECO:0000313" key="2">
    <source>
        <dbReference type="Proteomes" id="UP000700596"/>
    </source>
</evidence>